<feature type="signal peptide" evidence="1">
    <location>
        <begin position="1"/>
        <end position="21"/>
    </location>
</feature>
<accession>H7FS07</accession>
<proteinExistence type="predicted"/>
<keyword evidence="1" id="KW-0732">Signal</keyword>
<dbReference type="InterPro" id="IPR011044">
    <property type="entry name" value="Quino_amine_DH_bsu"/>
</dbReference>
<dbReference type="NCBIfam" id="NF038117">
    <property type="entry name" value="choice_anch_I"/>
    <property type="match status" value="1"/>
</dbReference>
<dbReference type="GO" id="GO:0004035">
    <property type="term" value="F:alkaline phosphatase activity"/>
    <property type="evidence" value="ECO:0007669"/>
    <property type="project" value="UniProtKB-EC"/>
</dbReference>
<dbReference type="InterPro" id="IPR052956">
    <property type="entry name" value="Mesenchyme-surface_protein"/>
</dbReference>
<dbReference type="SUPFAM" id="SSF50969">
    <property type="entry name" value="YVTN repeat-like/Quinoprotein amine dehydrogenase"/>
    <property type="match status" value="1"/>
</dbReference>
<dbReference type="RefSeq" id="WP_007138334.1">
    <property type="nucleotide sequence ID" value="NZ_AHKF01000018.1"/>
</dbReference>
<feature type="chain" id="PRO_5003610955" evidence="1">
    <location>
        <begin position="22"/>
        <end position="507"/>
    </location>
</feature>
<dbReference type="PROSITE" id="PS51257">
    <property type="entry name" value="PROKAR_LIPOPROTEIN"/>
    <property type="match status" value="1"/>
</dbReference>
<dbReference type="PATRIC" id="fig|1086011.3.peg.2111"/>
<dbReference type="AlphaFoldDB" id="H7FS07"/>
<dbReference type="Proteomes" id="UP000005566">
    <property type="component" value="Unassembled WGS sequence"/>
</dbReference>
<evidence type="ECO:0000256" key="1">
    <source>
        <dbReference type="SAM" id="SignalP"/>
    </source>
</evidence>
<dbReference type="Gene3D" id="2.130.10.10">
    <property type="entry name" value="YVTN repeat-like/Quinoprotein amine dehydrogenase"/>
    <property type="match status" value="1"/>
</dbReference>
<dbReference type="InterPro" id="IPR015943">
    <property type="entry name" value="WD40/YVTN_repeat-like_dom_sf"/>
</dbReference>
<name>H7FS07_FLAFP</name>
<comment type="caution">
    <text evidence="3">The sequence shown here is derived from an EMBL/GenBank/DDBJ whole genome shotgun (WGS) entry which is preliminary data.</text>
</comment>
<organism evidence="3 4">
    <name type="scientific">Flavobacterium frigoris (strain PS1)</name>
    <dbReference type="NCBI Taxonomy" id="1086011"/>
    <lineage>
        <taxon>Bacteria</taxon>
        <taxon>Pseudomonadati</taxon>
        <taxon>Bacteroidota</taxon>
        <taxon>Flavobacteriia</taxon>
        <taxon>Flavobacteriales</taxon>
        <taxon>Flavobacteriaceae</taxon>
        <taxon>Flavobacterium</taxon>
    </lineage>
</organism>
<sequence>MKKYGLTLLATIFLLSSCANEDPQKEETAEEVSNENPSSFKEIGSLTIGGEGAAEISAYDEVSKKLFTVNNSDNNKIDVIDLSDPSNPKLIASIDLTPFNGASNSVATYNGKLAVALEATPNKQGLGKVVIFDTATYTVIKEISVGSLPDMVTFSPDGKYIMTANEGEPNSDYTVDPNGSISIIDVANNYSVTTLDFTSFSSQLSALTTAGFRIGKVGASFAADIEPEYVTISADSKTAWVTLQENNAVAKVDLVSKTISKIFPLGFKDYSKAENAIDVSDKDAIVTFSPWKVKGLFMPDAIANYSVNGVNYFITANEGDAREYGDYADVKRLSKLTLDPLAFPDATTLQAEAKMGRLNIITTMGDANNDGKYEELFAFGGRSFTIWNGDSGSLVFDSKNDLDKRSNDFGTYDDGRSDDKGSEPESVVVAKMGNKNILFVGLERADTVMIYDITNPAAPQYLQSIKTADAPEGLLFIPASKSPTKRSLVIVSSEGDGTIKIYQPELN</sequence>
<evidence type="ECO:0000313" key="3">
    <source>
        <dbReference type="EMBL" id="EIA08435.1"/>
    </source>
</evidence>
<dbReference type="PANTHER" id="PTHR46928:SF1">
    <property type="entry name" value="MESENCHYME-SPECIFIC CELL SURFACE GLYCOPROTEIN"/>
    <property type="match status" value="1"/>
</dbReference>
<dbReference type="PANTHER" id="PTHR46928">
    <property type="entry name" value="MESENCHYME-SPECIFIC CELL SURFACE GLYCOPROTEIN"/>
    <property type="match status" value="1"/>
</dbReference>
<keyword evidence="4" id="KW-1185">Reference proteome</keyword>
<dbReference type="STRING" id="1086011.HJ01_02157"/>
<evidence type="ECO:0000259" key="2">
    <source>
        <dbReference type="Pfam" id="PF22494"/>
    </source>
</evidence>
<dbReference type="OrthoDB" id="9803927at2"/>
<dbReference type="Pfam" id="PF22494">
    <property type="entry name" value="choice_anch_I"/>
    <property type="match status" value="1"/>
</dbReference>
<protein>
    <submittedName>
        <fullName evidence="3">Alkaline phosphatase</fullName>
        <ecNumber evidence="3">3.1.3.1</ecNumber>
    </submittedName>
</protein>
<keyword evidence="3" id="KW-0378">Hydrolase</keyword>
<gene>
    <name evidence="3" type="ORF">HJ01_02157</name>
</gene>
<reference evidence="3 4" key="1">
    <citation type="journal article" date="2014" name="Acta Crystallogr. D">
        <title>Structure-based characterization and antifreeze properties of a hyperactive ice-binding protein from the Antarctic bacterium Flavobacterium frigoris PS1.</title>
        <authorList>
            <person name="Do H."/>
            <person name="Kim S.J."/>
            <person name="Kim H.J."/>
            <person name="Lee J.H."/>
        </authorList>
    </citation>
    <scope>NUCLEOTIDE SEQUENCE [LARGE SCALE GENOMIC DNA]</scope>
    <source>
        <strain evidence="3 4">PS1</strain>
    </source>
</reference>
<dbReference type="EMBL" id="AHKF01000018">
    <property type="protein sequence ID" value="EIA08435.1"/>
    <property type="molecule type" value="Genomic_DNA"/>
</dbReference>
<evidence type="ECO:0000313" key="4">
    <source>
        <dbReference type="Proteomes" id="UP000005566"/>
    </source>
</evidence>
<feature type="domain" description="Choice-of-anchor I" evidence="2">
    <location>
        <begin position="46"/>
        <end position="503"/>
    </location>
</feature>
<dbReference type="SUPFAM" id="SSF50993">
    <property type="entry name" value="Peptidase/esterase 'gauge' domain"/>
    <property type="match status" value="1"/>
</dbReference>
<dbReference type="eggNOG" id="COG3391">
    <property type="taxonomic scope" value="Bacteria"/>
</dbReference>
<dbReference type="EC" id="3.1.3.1" evidence="3"/>
<dbReference type="InterPro" id="IPR055188">
    <property type="entry name" value="Choice_anch_I"/>
</dbReference>